<sequence length="184" mass="21424">MFGLTDQEMESYRSFAQNFAVEELTPQVVTDSELLAPVLVKGEKMYPDMPFVNQLVTDLETIVTITTTTMAYDYAHLQAESDLMEAEIIEKLHTKFETFVFNQFLRYGVSFSPEAITRIVSQTILELPYMYAAIMGDEEFNEDAFLEERLQAYNDYLDSNFGEDDLTEEDEEYFDEEDEEELDH</sequence>
<protein>
    <submittedName>
        <fullName evidence="2">Uncharacterized protein</fullName>
    </submittedName>
</protein>
<dbReference type="Proteomes" id="UP000317800">
    <property type="component" value="Segment"/>
</dbReference>
<evidence type="ECO:0000256" key="1">
    <source>
        <dbReference type="SAM" id="MobiDB-lite"/>
    </source>
</evidence>
<evidence type="ECO:0000313" key="2">
    <source>
        <dbReference type="EMBL" id="QDP42833.1"/>
    </source>
</evidence>
<feature type="region of interest" description="Disordered" evidence="1">
    <location>
        <begin position="160"/>
        <end position="184"/>
    </location>
</feature>
<gene>
    <name evidence="2" type="ORF">Goe8_c00490</name>
</gene>
<evidence type="ECO:0000313" key="3">
    <source>
        <dbReference type="Proteomes" id="UP000317800"/>
    </source>
</evidence>
<dbReference type="InterPro" id="IPR055822">
    <property type="entry name" value="DUF7398"/>
</dbReference>
<organism evidence="2 3">
    <name type="scientific">Bacillus phage vB_BmeM-Goe8</name>
    <dbReference type="NCBI Taxonomy" id="2593638"/>
    <lineage>
        <taxon>Viruses</taxon>
        <taxon>Duplodnaviria</taxon>
        <taxon>Heunggongvirae</taxon>
        <taxon>Uroviricota</taxon>
        <taxon>Caudoviricetes</taxon>
        <taxon>Herelleviridae</taxon>
        <taxon>Bastillevirinae</taxon>
        <taxon>Goettingenvirus</taxon>
        <taxon>Goettingenvirus goe8</taxon>
    </lineage>
</organism>
<reference evidence="2 3" key="1">
    <citation type="submission" date="2019-06" db="EMBL/GenBank/DDBJ databases">
        <authorList>
            <person name="Hertel R."/>
        </authorList>
    </citation>
    <scope>NUCLEOTIDE SEQUENCE [LARGE SCALE GENOMIC DNA]</scope>
</reference>
<dbReference type="Pfam" id="PF24131">
    <property type="entry name" value="DUF7398"/>
    <property type="match status" value="1"/>
</dbReference>
<proteinExistence type="predicted"/>
<accession>A0A516KML5</accession>
<name>A0A516KML5_9CAUD</name>
<keyword evidence="3" id="KW-1185">Reference proteome</keyword>
<feature type="compositionally biased region" description="Acidic residues" evidence="1">
    <location>
        <begin position="161"/>
        <end position="184"/>
    </location>
</feature>
<dbReference type="EMBL" id="MN043729">
    <property type="protein sequence ID" value="QDP42833.1"/>
    <property type="molecule type" value="Genomic_DNA"/>
</dbReference>